<dbReference type="EMBL" id="KQ418168">
    <property type="protein sequence ID" value="KOF88562.1"/>
    <property type="molecule type" value="Genomic_DNA"/>
</dbReference>
<organism evidence="4">
    <name type="scientific">Octopus bimaculoides</name>
    <name type="common">California two-spotted octopus</name>
    <dbReference type="NCBI Taxonomy" id="37653"/>
    <lineage>
        <taxon>Eukaryota</taxon>
        <taxon>Metazoa</taxon>
        <taxon>Spiralia</taxon>
        <taxon>Lophotrochozoa</taxon>
        <taxon>Mollusca</taxon>
        <taxon>Cephalopoda</taxon>
        <taxon>Coleoidea</taxon>
        <taxon>Octopodiformes</taxon>
        <taxon>Octopoda</taxon>
        <taxon>Incirrata</taxon>
        <taxon>Octopodidae</taxon>
        <taxon>Octopus</taxon>
    </lineage>
</organism>
<dbReference type="CDD" id="cd14343">
    <property type="entry name" value="UBA_F100B_like"/>
    <property type="match status" value="1"/>
</dbReference>
<dbReference type="OrthoDB" id="6093553at2759"/>
<comment type="similarity">
    <text evidence="1">Belongs to the UBALD family.</text>
</comment>
<dbReference type="InterPro" id="IPR054109">
    <property type="entry name" value="UBA_8"/>
</dbReference>
<dbReference type="PANTHER" id="PTHR31993:SF4">
    <property type="entry name" value="UBA-LIKE DOMAIN-CONTAINING PROTEIN"/>
    <property type="match status" value="1"/>
</dbReference>
<evidence type="ECO:0000259" key="3">
    <source>
        <dbReference type="Pfam" id="PF22566"/>
    </source>
</evidence>
<protein>
    <recommendedName>
        <fullName evidence="3">UBA-like domain-containing protein</fullName>
    </recommendedName>
</protein>
<dbReference type="InterPro" id="IPR039310">
    <property type="entry name" value="UBALD1/2"/>
</dbReference>
<feature type="domain" description="UBA-like" evidence="3">
    <location>
        <begin position="4"/>
        <end position="46"/>
    </location>
</feature>
<gene>
    <name evidence="4" type="ORF">OCBIM_22014693mg</name>
</gene>
<dbReference type="AlphaFoldDB" id="A0A0L8HH43"/>
<dbReference type="KEGG" id="obi:106870692"/>
<dbReference type="Pfam" id="PF22566">
    <property type="entry name" value="UBA_8"/>
    <property type="match status" value="1"/>
</dbReference>
<dbReference type="Gene3D" id="1.10.8.10">
    <property type="entry name" value="DNA helicase RuvA subunit, C-terminal domain"/>
    <property type="match status" value="1"/>
</dbReference>
<feature type="region of interest" description="Disordered" evidence="2">
    <location>
        <begin position="92"/>
        <end position="120"/>
    </location>
</feature>
<dbReference type="OMA" id="TCNGNHA"/>
<accession>A0A0L8HH43</accession>
<dbReference type="PROSITE" id="PS51257">
    <property type="entry name" value="PROKAR_LIPOPROTEIN"/>
    <property type="match status" value="1"/>
</dbReference>
<dbReference type="InterPro" id="IPR009060">
    <property type="entry name" value="UBA-like_sf"/>
</dbReference>
<reference evidence="4" key="1">
    <citation type="submission" date="2015-07" db="EMBL/GenBank/DDBJ databases">
        <title>MeaNS - Measles Nucleotide Surveillance Program.</title>
        <authorList>
            <person name="Tran T."/>
            <person name="Druce J."/>
        </authorList>
    </citation>
    <scope>NUCLEOTIDE SEQUENCE</scope>
    <source>
        <strain evidence="4">UCB-OBI-ISO-001</strain>
        <tissue evidence="4">Gonad</tissue>
    </source>
</reference>
<dbReference type="SUPFAM" id="SSF46934">
    <property type="entry name" value="UBA-like"/>
    <property type="match status" value="1"/>
</dbReference>
<dbReference type="PANTHER" id="PTHR31993">
    <property type="entry name" value="UBA-LIKE DOMAIN-CONTAINING PROTEIN 2"/>
    <property type="match status" value="1"/>
</dbReference>
<evidence type="ECO:0000256" key="2">
    <source>
        <dbReference type="SAM" id="MobiDB-lite"/>
    </source>
</evidence>
<proteinExistence type="inferred from homology"/>
<sequence>MDNLKQQVMINQFVLAAGCHAEQAKQLLQAAKWQFEAALSMFFQDSSVPMCRTCNGSHANGSYSLCTPANTPATPPNFPEALTALSKLSTTDRLGSSPAYATGSQSNTQPTPKPMEMAHR</sequence>
<dbReference type="STRING" id="37653.A0A0L8HH43"/>
<name>A0A0L8HH43_OCTBM</name>
<evidence type="ECO:0000313" key="4">
    <source>
        <dbReference type="EMBL" id="KOF88562.1"/>
    </source>
</evidence>
<evidence type="ECO:0000256" key="1">
    <source>
        <dbReference type="ARBA" id="ARBA00006090"/>
    </source>
</evidence>